<feature type="domain" description="Ig-like" evidence="12">
    <location>
        <begin position="50"/>
        <end position="143"/>
    </location>
</feature>
<reference evidence="13" key="1">
    <citation type="journal article" date="2016" name="Nat. Commun.">
        <title>The channel catfish genome sequence provides insights into the evolution of scale formation in teleosts.</title>
        <authorList>
            <person name="Liu Z."/>
            <person name="Liu S."/>
            <person name="Yao J."/>
            <person name="Bao L."/>
            <person name="Zhang J."/>
            <person name="Li Y."/>
            <person name="Jiang C."/>
            <person name="Sun L."/>
            <person name="Wang R."/>
            <person name="Zhang Y."/>
            <person name="Zhou T."/>
            <person name="Zeng Q."/>
            <person name="Fu Q."/>
            <person name="Gao S."/>
            <person name="Li N."/>
            <person name="Koren S."/>
            <person name="Jiang Y."/>
            <person name="Zimin A."/>
            <person name="Xu P."/>
            <person name="Phillippy A.M."/>
            <person name="Geng X."/>
            <person name="Song L."/>
            <person name="Sun F."/>
            <person name="Li C."/>
            <person name="Wang X."/>
            <person name="Chen A."/>
            <person name="Jin Y."/>
            <person name="Yuan Z."/>
            <person name="Yang Y."/>
            <person name="Tan S."/>
            <person name="Peatman E."/>
            <person name="Lu J."/>
            <person name="Qin Z."/>
            <person name="Dunham R."/>
            <person name="Li Z."/>
            <person name="Sonstegard T."/>
            <person name="Feng J."/>
            <person name="Danzmann R.G."/>
            <person name="Schroeder S."/>
            <person name="Scheffler B."/>
            <person name="Duke M.V."/>
            <person name="Ballard L."/>
            <person name="Kucuktas H."/>
            <person name="Kaltenboeck L."/>
            <person name="Liu H."/>
            <person name="Armbruster J."/>
            <person name="Xie Y."/>
            <person name="Kirby M.L."/>
            <person name="Tian Y."/>
            <person name="Flanagan M.E."/>
            <person name="Mu W."/>
            <person name="Waldbieser G.C."/>
        </authorList>
    </citation>
    <scope>NUCLEOTIDE SEQUENCE [LARGE SCALE GENOMIC DNA]</scope>
    <source>
        <strain evidence="13">SDA103</strain>
    </source>
</reference>
<dbReference type="Pfam" id="PF13895">
    <property type="entry name" value="Ig_2"/>
    <property type="match status" value="1"/>
</dbReference>
<dbReference type="GO" id="GO:0042130">
    <property type="term" value="P:negative regulation of T cell proliferation"/>
    <property type="evidence" value="ECO:0007669"/>
    <property type="project" value="TreeGrafter"/>
</dbReference>
<evidence type="ECO:0000256" key="1">
    <source>
        <dbReference type="ARBA" id="ARBA00004251"/>
    </source>
</evidence>
<keyword evidence="7" id="KW-1015">Disulfide bond</keyword>
<dbReference type="OrthoDB" id="8957767at2759"/>
<keyword evidence="5 11" id="KW-1133">Transmembrane helix</keyword>
<dbReference type="PANTHER" id="PTHR25466:SF9">
    <property type="entry name" value="FIBRONECTIN TYPE-III DOMAIN-CONTAINING PROTEIN"/>
    <property type="match status" value="1"/>
</dbReference>
<evidence type="ECO:0000313" key="14">
    <source>
        <dbReference type="RefSeq" id="XP_017320709.3"/>
    </source>
</evidence>
<dbReference type="SMART" id="SM00409">
    <property type="entry name" value="IG"/>
    <property type="match status" value="2"/>
</dbReference>
<protein>
    <submittedName>
        <fullName evidence="14">Uncharacterized protein LOC108263973</fullName>
    </submittedName>
</protein>
<dbReference type="KEGG" id="ipu:108263973"/>
<evidence type="ECO:0000256" key="11">
    <source>
        <dbReference type="SAM" id="Phobius"/>
    </source>
</evidence>
<dbReference type="InterPro" id="IPR003599">
    <property type="entry name" value="Ig_sub"/>
</dbReference>
<evidence type="ECO:0000256" key="9">
    <source>
        <dbReference type="ARBA" id="ARBA00023180"/>
    </source>
</evidence>
<dbReference type="GO" id="GO:0042102">
    <property type="term" value="P:positive regulation of T cell proliferation"/>
    <property type="evidence" value="ECO:0007669"/>
    <property type="project" value="TreeGrafter"/>
</dbReference>
<dbReference type="SUPFAM" id="SSF48726">
    <property type="entry name" value="Immunoglobulin"/>
    <property type="match status" value="2"/>
</dbReference>
<keyword evidence="9" id="KW-0325">Glycoprotein</keyword>
<reference evidence="14" key="2">
    <citation type="submission" date="2025-08" db="UniProtKB">
        <authorList>
            <consortium name="RefSeq"/>
        </authorList>
    </citation>
    <scope>IDENTIFICATION</scope>
    <source>
        <tissue evidence="14">Blood</tissue>
    </source>
</reference>
<keyword evidence="4" id="KW-0732">Signal</keyword>
<keyword evidence="13" id="KW-1185">Reference proteome</keyword>
<dbReference type="InterPro" id="IPR013783">
    <property type="entry name" value="Ig-like_fold"/>
</dbReference>
<gene>
    <name evidence="14" type="primary">LOC108263973</name>
</gene>
<dbReference type="InterPro" id="IPR007110">
    <property type="entry name" value="Ig-like_dom"/>
</dbReference>
<dbReference type="AlphaFoldDB" id="A0A2D0QQY5"/>
<organism evidence="13 14">
    <name type="scientific">Ictalurus punctatus</name>
    <name type="common">Channel catfish</name>
    <name type="synonym">Silurus punctatus</name>
    <dbReference type="NCBI Taxonomy" id="7998"/>
    <lineage>
        <taxon>Eukaryota</taxon>
        <taxon>Metazoa</taxon>
        <taxon>Chordata</taxon>
        <taxon>Craniata</taxon>
        <taxon>Vertebrata</taxon>
        <taxon>Euteleostomi</taxon>
        <taxon>Actinopterygii</taxon>
        <taxon>Neopterygii</taxon>
        <taxon>Teleostei</taxon>
        <taxon>Ostariophysi</taxon>
        <taxon>Siluriformes</taxon>
        <taxon>Ictaluridae</taxon>
        <taxon>Ictalurus</taxon>
    </lineage>
</organism>
<proteinExistence type="predicted"/>
<feature type="transmembrane region" description="Helical" evidence="11">
    <location>
        <begin position="257"/>
        <end position="281"/>
    </location>
</feature>
<feature type="domain" description="Ig-like" evidence="12">
    <location>
        <begin position="152"/>
        <end position="235"/>
    </location>
</feature>
<dbReference type="InterPro" id="IPR051713">
    <property type="entry name" value="T-cell_Activation_Regulation"/>
</dbReference>
<keyword evidence="8" id="KW-0675">Receptor</keyword>
<dbReference type="PROSITE" id="PS50835">
    <property type="entry name" value="IG_LIKE"/>
    <property type="match status" value="2"/>
</dbReference>
<dbReference type="Proteomes" id="UP000221080">
    <property type="component" value="Chromosome 4"/>
</dbReference>
<dbReference type="GO" id="GO:0007166">
    <property type="term" value="P:cell surface receptor signaling pathway"/>
    <property type="evidence" value="ECO:0007669"/>
    <property type="project" value="TreeGrafter"/>
</dbReference>
<dbReference type="Pfam" id="PF00047">
    <property type="entry name" value="ig"/>
    <property type="match status" value="1"/>
</dbReference>
<sequence length="410" mass="45591">MKHKLWCATGWRSDHKNSCVEFNMKPVLIAAFFNILSTSLQGENLGSLSPAHIYSGGVSKVNEDESVMFKCKADNITGSTIHMYLFKNGERVKMEAFESSSIDDTTFYMTNVTAEDSGLYTCLYSEKKLGDSKTTATGHNSVSLQVLGKILPAKIKRTEMTIKKEETLTLTCTFTKIQSCSQVYVYLCFNGIGNRKKQVNCSDMTTSTTFLLSNVSEKSSGNYSCVYSVSNYSLSEVNNTGENTIFVHIHEKDDVDAVSVIISVSVAAIVVLLVLLVLLRFCWYRDIISFRACQDPALRNPPNIEPFYYEITAGTLYTDENGELSFGIRSCGSPEEVLEDSENVPYTSVQMLGGEQAVDKNATLNREGVYYDSIRAPYATVQRRKDKTGDEQVMQSFSGKTSVIYSKVNP</sequence>
<dbReference type="GO" id="GO:0009897">
    <property type="term" value="C:external side of plasma membrane"/>
    <property type="evidence" value="ECO:0007669"/>
    <property type="project" value="TreeGrafter"/>
</dbReference>
<dbReference type="GeneID" id="108263973"/>
<evidence type="ECO:0000256" key="7">
    <source>
        <dbReference type="ARBA" id="ARBA00023157"/>
    </source>
</evidence>
<keyword evidence="2" id="KW-1003">Cell membrane</keyword>
<accession>A0A2D0QQY5</accession>
<evidence type="ECO:0000256" key="5">
    <source>
        <dbReference type="ARBA" id="ARBA00022989"/>
    </source>
</evidence>
<keyword evidence="3 11" id="KW-0812">Transmembrane</keyword>
<evidence type="ECO:0000256" key="6">
    <source>
        <dbReference type="ARBA" id="ARBA00023136"/>
    </source>
</evidence>
<dbReference type="RefSeq" id="XP_017320709.3">
    <property type="nucleotide sequence ID" value="XM_017465220.3"/>
</dbReference>
<dbReference type="GO" id="GO:0031295">
    <property type="term" value="P:T cell costimulation"/>
    <property type="evidence" value="ECO:0007669"/>
    <property type="project" value="TreeGrafter"/>
</dbReference>
<dbReference type="PANTHER" id="PTHR25466">
    <property type="entry name" value="T-LYMPHOCYTE ACTIVATION ANTIGEN"/>
    <property type="match status" value="1"/>
</dbReference>
<dbReference type="Gene3D" id="2.60.40.10">
    <property type="entry name" value="Immunoglobulins"/>
    <property type="match status" value="2"/>
</dbReference>
<dbReference type="CDD" id="cd00096">
    <property type="entry name" value="Ig"/>
    <property type="match status" value="1"/>
</dbReference>
<evidence type="ECO:0000256" key="3">
    <source>
        <dbReference type="ARBA" id="ARBA00022692"/>
    </source>
</evidence>
<keyword evidence="6 11" id="KW-0472">Membrane</keyword>
<name>A0A2D0QQY5_ICTPU</name>
<dbReference type="GO" id="GO:0071222">
    <property type="term" value="P:cellular response to lipopolysaccharide"/>
    <property type="evidence" value="ECO:0007669"/>
    <property type="project" value="TreeGrafter"/>
</dbReference>
<evidence type="ECO:0000256" key="10">
    <source>
        <dbReference type="ARBA" id="ARBA00023319"/>
    </source>
</evidence>
<comment type="subcellular location">
    <subcellularLocation>
        <location evidence="1">Cell membrane</location>
        <topology evidence="1">Single-pass type I membrane protein</topology>
    </subcellularLocation>
</comment>
<dbReference type="GO" id="GO:0006955">
    <property type="term" value="P:immune response"/>
    <property type="evidence" value="ECO:0007669"/>
    <property type="project" value="TreeGrafter"/>
</dbReference>
<evidence type="ECO:0000313" key="13">
    <source>
        <dbReference type="Proteomes" id="UP000221080"/>
    </source>
</evidence>
<evidence type="ECO:0000256" key="2">
    <source>
        <dbReference type="ARBA" id="ARBA00022475"/>
    </source>
</evidence>
<keyword evidence="10" id="KW-0393">Immunoglobulin domain</keyword>
<dbReference type="InterPro" id="IPR013151">
    <property type="entry name" value="Immunoglobulin_dom"/>
</dbReference>
<evidence type="ECO:0000256" key="4">
    <source>
        <dbReference type="ARBA" id="ARBA00022729"/>
    </source>
</evidence>
<evidence type="ECO:0000256" key="8">
    <source>
        <dbReference type="ARBA" id="ARBA00023170"/>
    </source>
</evidence>
<dbReference type="InterPro" id="IPR036179">
    <property type="entry name" value="Ig-like_dom_sf"/>
</dbReference>
<evidence type="ECO:0000259" key="12">
    <source>
        <dbReference type="PROSITE" id="PS50835"/>
    </source>
</evidence>